<dbReference type="InterPro" id="IPR032524">
    <property type="entry name" value="ABC_tran_C"/>
</dbReference>
<feature type="region of interest" description="Disordered" evidence="6">
    <location>
        <begin position="536"/>
        <end position="571"/>
    </location>
</feature>
<keyword evidence="9" id="KW-1185">Reference proteome</keyword>
<comment type="similarity">
    <text evidence="4">Belongs to the ABC transporter superfamily. ABCF family. YbiT subfamily.</text>
</comment>
<dbReference type="InterPro" id="IPR032781">
    <property type="entry name" value="ABC_tran_Xtn"/>
</dbReference>
<dbReference type="EMBL" id="JAAFZH010000002">
    <property type="protein sequence ID" value="NDU94250.1"/>
    <property type="molecule type" value="Genomic_DNA"/>
</dbReference>
<dbReference type="PANTHER" id="PTHR42855">
    <property type="entry name" value="ABC TRANSPORTER ATP-BINDING SUBUNIT"/>
    <property type="match status" value="1"/>
</dbReference>
<dbReference type="InterPro" id="IPR017871">
    <property type="entry name" value="ABC_transporter-like_CS"/>
</dbReference>
<keyword evidence="2" id="KW-0547">Nucleotide-binding</keyword>
<evidence type="ECO:0000256" key="1">
    <source>
        <dbReference type="ARBA" id="ARBA00022737"/>
    </source>
</evidence>
<reference evidence="8 9" key="1">
    <citation type="submission" date="2020-02" db="EMBL/GenBank/DDBJ databases">
        <title>Draft genome sequence of two Spirosoma agri KCTC 52727 and Spirosoma terrae KCTC 52035.</title>
        <authorList>
            <person name="Rojas J."/>
            <person name="Ambika Manirajan B."/>
            <person name="Suarez C."/>
            <person name="Ratering S."/>
            <person name="Schnell S."/>
        </authorList>
    </citation>
    <scope>NUCLEOTIDE SEQUENCE [LARGE SCALE GENOMIC DNA]</scope>
    <source>
        <strain evidence="8 9">KCTC 52035</strain>
    </source>
</reference>
<dbReference type="Gene3D" id="3.40.50.300">
    <property type="entry name" value="P-loop containing nucleotide triphosphate hydrolases"/>
    <property type="match status" value="2"/>
</dbReference>
<comment type="caution">
    <text evidence="8">The sequence shown here is derived from an EMBL/GenBank/DDBJ whole genome shotgun (WGS) entry which is preliminary data.</text>
</comment>
<dbReference type="PANTHER" id="PTHR42855:SF2">
    <property type="entry name" value="DRUG RESISTANCE ABC TRANSPORTER,ATP-BINDING PROTEIN"/>
    <property type="match status" value="1"/>
</dbReference>
<dbReference type="Proteomes" id="UP000474175">
    <property type="component" value="Unassembled WGS sequence"/>
</dbReference>
<evidence type="ECO:0000256" key="4">
    <source>
        <dbReference type="ARBA" id="ARBA00061551"/>
    </source>
</evidence>
<name>A0A6L9L1M8_9BACT</name>
<dbReference type="Pfam" id="PF12848">
    <property type="entry name" value="ABC_tran_Xtn"/>
    <property type="match status" value="1"/>
</dbReference>
<dbReference type="RefSeq" id="WP_163943917.1">
    <property type="nucleotide sequence ID" value="NZ_JAAFZH010000002.1"/>
</dbReference>
<dbReference type="FunFam" id="3.40.50.300:FF:000070">
    <property type="entry name" value="Putative ABC transporter ATP-binding component"/>
    <property type="match status" value="1"/>
</dbReference>
<dbReference type="InterPro" id="IPR027417">
    <property type="entry name" value="P-loop_NTPase"/>
</dbReference>
<evidence type="ECO:0000313" key="8">
    <source>
        <dbReference type="EMBL" id="NDU94250.1"/>
    </source>
</evidence>
<dbReference type="AlphaFoldDB" id="A0A6L9L1M8"/>
<dbReference type="PROSITE" id="PS00211">
    <property type="entry name" value="ABC_TRANSPORTER_1"/>
    <property type="match status" value="2"/>
</dbReference>
<dbReference type="GO" id="GO:0016887">
    <property type="term" value="F:ATP hydrolysis activity"/>
    <property type="evidence" value="ECO:0007669"/>
    <property type="project" value="InterPro"/>
</dbReference>
<dbReference type="SMART" id="SM00382">
    <property type="entry name" value="AAA"/>
    <property type="match status" value="2"/>
</dbReference>
<feature type="domain" description="ABC transporter" evidence="7">
    <location>
        <begin position="2"/>
        <end position="255"/>
    </location>
</feature>
<evidence type="ECO:0000256" key="6">
    <source>
        <dbReference type="SAM" id="MobiDB-lite"/>
    </source>
</evidence>
<protein>
    <recommendedName>
        <fullName evidence="5">Probable ATP-binding protein YbiT</fullName>
    </recommendedName>
</protein>
<sequence>MISITNLSYYLGSRALYENASLHIKPNQKIGLIGLNGTGKSTLLRIINGEYQADGGTISKAGDVTIGFLNQDLLSYQTDDSILSVAMQAFERQNKLQQQIDELLHEMETNYRDELVDKLGKVQEEFDALDGYTVQARAEEIMEGLGFSTEDLQKPLRTFSGGWRMRVMLAKLLLQKPSLLMLDEPTNHLDLPSIQWVEKYIQTYEGAVMVVSHDREFLDNVIDVTVEVSGTKLNYYGGNYSFYLEEKALRNEIQKGAYENQQAKIRQTERFIERFKAKATKAKQAQSRVKQLARMELVDAVIDETARVNFKFQFSTQPGRHILHLEDITKHYGPKRILTHADVRLERGDKVALIGANGRGKSTLLRIISGSEPLNDGRRQLGHNVSFSFYAQHQLESLNVDDTLLEELKHANPTKTEGELRGVLGCFLFSNDEVFKKIKVLSGGEKSRVALAKVLLSQANFLLLDEPTNHLDMQSVNILIQALEQYEGTYVVVSHDRYFVSQIANKIWYIEDEQIKEYPGTYDEYEWWMEERKDGKVAETPKSQPAPVVASQPQSSNGKADNGRPSEEDRKEWQKMLRKLNQQAEAAETKIAQLEERKKRLEDELADPATYGDGKLMQAKNDEYHRVKTEIGQIQDEWEAAMMEAEEWEKKLA</sequence>
<dbReference type="GO" id="GO:0005524">
    <property type="term" value="F:ATP binding"/>
    <property type="evidence" value="ECO:0007669"/>
    <property type="project" value="UniProtKB-KW"/>
</dbReference>
<keyword evidence="1" id="KW-0677">Repeat</keyword>
<proteinExistence type="inferred from homology"/>
<dbReference type="InterPro" id="IPR003439">
    <property type="entry name" value="ABC_transporter-like_ATP-bd"/>
</dbReference>
<gene>
    <name evidence="8" type="ORF">GK108_05145</name>
</gene>
<organism evidence="8 9">
    <name type="scientific">Spirosoma terrae</name>
    <dbReference type="NCBI Taxonomy" id="1968276"/>
    <lineage>
        <taxon>Bacteria</taxon>
        <taxon>Pseudomonadati</taxon>
        <taxon>Bacteroidota</taxon>
        <taxon>Cytophagia</taxon>
        <taxon>Cytophagales</taxon>
        <taxon>Cytophagaceae</taxon>
        <taxon>Spirosoma</taxon>
    </lineage>
</organism>
<dbReference type="PROSITE" id="PS50893">
    <property type="entry name" value="ABC_TRANSPORTER_2"/>
    <property type="match status" value="2"/>
</dbReference>
<dbReference type="InterPro" id="IPR051309">
    <property type="entry name" value="ABCF_ATPase"/>
</dbReference>
<evidence type="ECO:0000259" key="7">
    <source>
        <dbReference type="PROSITE" id="PS50893"/>
    </source>
</evidence>
<dbReference type="FunFam" id="3.40.50.300:FF:000011">
    <property type="entry name" value="Putative ABC transporter ATP-binding component"/>
    <property type="match status" value="1"/>
</dbReference>
<evidence type="ECO:0000256" key="3">
    <source>
        <dbReference type="ARBA" id="ARBA00022840"/>
    </source>
</evidence>
<dbReference type="SUPFAM" id="SSF52540">
    <property type="entry name" value="P-loop containing nucleoside triphosphate hydrolases"/>
    <property type="match status" value="2"/>
</dbReference>
<accession>A0A6L9L1M8</accession>
<feature type="domain" description="ABC transporter" evidence="7">
    <location>
        <begin position="323"/>
        <end position="537"/>
    </location>
</feature>
<keyword evidence="3 8" id="KW-0067">ATP-binding</keyword>
<dbReference type="CDD" id="cd03221">
    <property type="entry name" value="ABCF_EF-3"/>
    <property type="match status" value="2"/>
</dbReference>
<dbReference type="GO" id="GO:0003677">
    <property type="term" value="F:DNA binding"/>
    <property type="evidence" value="ECO:0007669"/>
    <property type="project" value="InterPro"/>
</dbReference>
<evidence type="ECO:0000256" key="5">
    <source>
        <dbReference type="ARBA" id="ARBA00074044"/>
    </source>
</evidence>
<evidence type="ECO:0000313" key="9">
    <source>
        <dbReference type="Proteomes" id="UP000474175"/>
    </source>
</evidence>
<dbReference type="Pfam" id="PF16326">
    <property type="entry name" value="ABC_tran_CTD"/>
    <property type="match status" value="1"/>
</dbReference>
<feature type="compositionally biased region" description="Basic and acidic residues" evidence="6">
    <location>
        <begin position="561"/>
        <end position="571"/>
    </location>
</feature>
<dbReference type="Pfam" id="PF00005">
    <property type="entry name" value="ABC_tran"/>
    <property type="match status" value="2"/>
</dbReference>
<evidence type="ECO:0000256" key="2">
    <source>
        <dbReference type="ARBA" id="ARBA00022741"/>
    </source>
</evidence>
<dbReference type="InterPro" id="IPR003593">
    <property type="entry name" value="AAA+_ATPase"/>
</dbReference>